<keyword evidence="13" id="KW-0902">Two-component regulatory system</keyword>
<dbReference type="EC" id="2.7.13.3" evidence="3"/>
<dbReference type="Gene3D" id="3.30.565.10">
    <property type="entry name" value="Histidine kinase-like ATPase, C-terminal domain"/>
    <property type="match status" value="1"/>
</dbReference>
<evidence type="ECO:0000256" key="8">
    <source>
        <dbReference type="ARBA" id="ARBA00022692"/>
    </source>
</evidence>
<dbReference type="SMART" id="SM00387">
    <property type="entry name" value="HATPase_c"/>
    <property type="match status" value="1"/>
</dbReference>
<evidence type="ECO:0000256" key="12">
    <source>
        <dbReference type="ARBA" id="ARBA00022989"/>
    </source>
</evidence>
<evidence type="ECO:0000313" key="21">
    <source>
        <dbReference type="Proteomes" id="UP000467322"/>
    </source>
</evidence>
<dbReference type="SUPFAM" id="SSF55874">
    <property type="entry name" value="ATPase domain of HSP90 chaperone/DNA topoisomerase II/histidine kinase"/>
    <property type="match status" value="1"/>
</dbReference>
<dbReference type="PROSITE" id="PS50109">
    <property type="entry name" value="HIS_KIN"/>
    <property type="match status" value="1"/>
</dbReference>
<dbReference type="GO" id="GO:0005524">
    <property type="term" value="F:ATP binding"/>
    <property type="evidence" value="ECO:0007669"/>
    <property type="project" value="UniProtKB-KW"/>
</dbReference>
<dbReference type="InterPro" id="IPR017055">
    <property type="entry name" value="Sig_transdc_His_kinase_DctB"/>
</dbReference>
<dbReference type="Pfam" id="PF02518">
    <property type="entry name" value="HATPase_c"/>
    <property type="match status" value="1"/>
</dbReference>
<feature type="coiled-coil region" evidence="17">
    <location>
        <begin position="322"/>
        <end position="349"/>
    </location>
</feature>
<evidence type="ECO:0000256" key="16">
    <source>
        <dbReference type="ARBA" id="ARBA00073143"/>
    </source>
</evidence>
<dbReference type="EMBL" id="WTUX01000006">
    <property type="protein sequence ID" value="MZR11932.1"/>
    <property type="molecule type" value="Genomic_DNA"/>
</dbReference>
<dbReference type="PANTHER" id="PTHR43065:SF46">
    <property type="entry name" value="C4-DICARBOXYLATE TRANSPORT SENSOR PROTEIN DCTB"/>
    <property type="match status" value="1"/>
</dbReference>
<dbReference type="InterPro" id="IPR036097">
    <property type="entry name" value="HisK_dim/P_sf"/>
</dbReference>
<evidence type="ECO:0000256" key="7">
    <source>
        <dbReference type="ARBA" id="ARBA00022679"/>
    </source>
</evidence>
<dbReference type="GO" id="GO:0005886">
    <property type="term" value="C:plasma membrane"/>
    <property type="evidence" value="ECO:0007669"/>
    <property type="project" value="UniProtKB-SubCell"/>
</dbReference>
<dbReference type="InterPro" id="IPR003594">
    <property type="entry name" value="HATPase_dom"/>
</dbReference>
<proteinExistence type="predicted"/>
<keyword evidence="14 18" id="KW-0472">Membrane</keyword>
<comment type="function">
    <text evidence="15">Member of the two-component regulatory system DctB/DctD involved in the transport of C4-dicarboxylates. DctB functions as a membrane-associated protein kinase that phosphorylates DctD in response to environmental signals.</text>
</comment>
<evidence type="ECO:0000256" key="18">
    <source>
        <dbReference type="SAM" id="Phobius"/>
    </source>
</evidence>
<comment type="caution">
    <text evidence="20">The sequence shown here is derived from an EMBL/GenBank/DDBJ whole genome shotgun (WGS) entry which is preliminary data.</text>
</comment>
<evidence type="ECO:0000313" key="20">
    <source>
        <dbReference type="EMBL" id="MZR11932.1"/>
    </source>
</evidence>
<dbReference type="SMART" id="SM00388">
    <property type="entry name" value="HisKA"/>
    <property type="match status" value="1"/>
</dbReference>
<dbReference type="Proteomes" id="UP000467322">
    <property type="component" value="Unassembled WGS sequence"/>
</dbReference>
<dbReference type="CDD" id="cd00082">
    <property type="entry name" value="HisKA"/>
    <property type="match status" value="1"/>
</dbReference>
<dbReference type="InterPro" id="IPR004358">
    <property type="entry name" value="Sig_transdc_His_kin-like_C"/>
</dbReference>
<dbReference type="Pfam" id="PF00512">
    <property type="entry name" value="HisKA"/>
    <property type="match status" value="1"/>
</dbReference>
<keyword evidence="5" id="KW-0997">Cell inner membrane</keyword>
<evidence type="ECO:0000256" key="17">
    <source>
        <dbReference type="SAM" id="Coils"/>
    </source>
</evidence>
<dbReference type="AlphaFoldDB" id="A0A845LYP7"/>
<keyword evidence="9" id="KW-0547">Nucleotide-binding</keyword>
<dbReference type="InterPro" id="IPR003661">
    <property type="entry name" value="HisK_dim/P_dom"/>
</dbReference>
<sequence length="576" mass="61211">MKRLAIFVLAAALLASSVGWVVYRDALDRLTERGEADLSLAADRVTGQLLRYRELAVVLSRHPDLERLLIWGGSQAAAGEVVQGMADMTGASDVAVVDRTGRVVAGSLDSAVARNPADAPLARALNGALGTTNEIAPSARGQRRYFAFAAPVRDASGSVMGAVMTRVSVAQIEDNWPGDAPPVFFTDDENRVFITNRSDLILANRADGLPAHSEGIVAGREIWRFDGDRYLPSRAIHLARDLPAIGLTAEILIDSAGALADALMWGLIAGGALLTFGAILFFVQQKRAALADRLAVEAAANARLEARVAQRTKALTAANADLRREVGERKEAEAALKRAQDELVQAGKLSALGQMSAGISHELNQPLMAIRSFAENGELFFDRGKPEAARANLGRISELARRMGRIIQNLRAFARQESGPVTDVDLAAIVDAALEMTADKLARHEVTLTYDRPEGPVMVRGGEVRLQQVVVNLVSNAVDAMTDTAPRHITLSLDAGPKSVRLQVRDSGPGIADPDRVFDPFYTTKEVGQAEGMGLGLSISYGLVQSFGGAIRGANHPDGGAVFTVELVPAGLEAAA</sequence>
<evidence type="ECO:0000256" key="14">
    <source>
        <dbReference type="ARBA" id="ARBA00023136"/>
    </source>
</evidence>
<keyword evidence="12 18" id="KW-1133">Transmembrane helix</keyword>
<evidence type="ECO:0000256" key="2">
    <source>
        <dbReference type="ARBA" id="ARBA00004429"/>
    </source>
</evidence>
<evidence type="ECO:0000256" key="10">
    <source>
        <dbReference type="ARBA" id="ARBA00022777"/>
    </source>
</evidence>
<dbReference type="InterPro" id="IPR029151">
    <property type="entry name" value="Sensor-like_sf"/>
</dbReference>
<keyword evidence="11" id="KW-0067">ATP-binding</keyword>
<dbReference type="Gene3D" id="1.10.287.130">
    <property type="match status" value="1"/>
</dbReference>
<comment type="subcellular location">
    <subcellularLocation>
        <location evidence="2">Cell inner membrane</location>
        <topology evidence="2">Multi-pass membrane protein</topology>
    </subcellularLocation>
</comment>
<reference evidence="20 21" key="1">
    <citation type="submission" date="2019-12" db="EMBL/GenBank/DDBJ databases">
        <title>Maritimibacter sp. nov. sp. isolated from sea sand.</title>
        <authorList>
            <person name="Kim J."/>
            <person name="Jeong S.E."/>
            <person name="Jung H.S."/>
            <person name="Jeon C.O."/>
        </authorList>
    </citation>
    <scope>NUCLEOTIDE SEQUENCE [LARGE SCALE GENOMIC DNA]</scope>
    <source>
        <strain evidence="20 21">DP07</strain>
    </source>
</reference>
<keyword evidence="10 20" id="KW-0418">Kinase</keyword>
<feature type="transmembrane region" description="Helical" evidence="18">
    <location>
        <begin position="262"/>
        <end position="283"/>
    </location>
</feature>
<dbReference type="InterPro" id="IPR005467">
    <property type="entry name" value="His_kinase_dom"/>
</dbReference>
<dbReference type="SUPFAM" id="SSF103190">
    <property type="entry name" value="Sensory domain-like"/>
    <property type="match status" value="1"/>
</dbReference>
<evidence type="ECO:0000256" key="1">
    <source>
        <dbReference type="ARBA" id="ARBA00000085"/>
    </source>
</evidence>
<dbReference type="PIRSF" id="PIRSF036431">
    <property type="entry name" value="STHK_DctB"/>
    <property type="match status" value="1"/>
</dbReference>
<dbReference type="FunFam" id="1.10.287.130:FF:000049">
    <property type="entry name" value="C4-dicarboxylate transport sensor protein DctB"/>
    <property type="match status" value="1"/>
</dbReference>
<evidence type="ECO:0000256" key="5">
    <source>
        <dbReference type="ARBA" id="ARBA00022519"/>
    </source>
</evidence>
<evidence type="ECO:0000256" key="3">
    <source>
        <dbReference type="ARBA" id="ARBA00012438"/>
    </source>
</evidence>
<evidence type="ECO:0000256" key="11">
    <source>
        <dbReference type="ARBA" id="ARBA00022840"/>
    </source>
</evidence>
<evidence type="ECO:0000256" key="6">
    <source>
        <dbReference type="ARBA" id="ARBA00022553"/>
    </source>
</evidence>
<keyword evidence="4" id="KW-1003">Cell membrane</keyword>
<protein>
    <recommendedName>
        <fullName evidence="16">C4-dicarboxylate transport sensor protein DctB</fullName>
        <ecNumber evidence="3">2.7.13.3</ecNumber>
    </recommendedName>
</protein>
<keyword evidence="21" id="KW-1185">Reference proteome</keyword>
<evidence type="ECO:0000256" key="15">
    <source>
        <dbReference type="ARBA" id="ARBA00059004"/>
    </source>
</evidence>
<name>A0A845LYP7_9RHOB</name>
<feature type="domain" description="Histidine kinase" evidence="19">
    <location>
        <begin position="358"/>
        <end position="571"/>
    </location>
</feature>
<evidence type="ECO:0000256" key="9">
    <source>
        <dbReference type="ARBA" id="ARBA00022741"/>
    </source>
</evidence>
<dbReference type="Gene3D" id="3.30.450.20">
    <property type="entry name" value="PAS domain"/>
    <property type="match status" value="1"/>
</dbReference>
<evidence type="ECO:0000259" key="19">
    <source>
        <dbReference type="PROSITE" id="PS50109"/>
    </source>
</evidence>
<gene>
    <name evidence="20" type="ORF">GQE99_02740</name>
</gene>
<dbReference type="SUPFAM" id="SSF47384">
    <property type="entry name" value="Homodimeric domain of signal transducing histidine kinase"/>
    <property type="match status" value="1"/>
</dbReference>
<keyword evidence="8 18" id="KW-0812">Transmembrane</keyword>
<accession>A0A845LYP7</accession>
<evidence type="ECO:0000256" key="13">
    <source>
        <dbReference type="ARBA" id="ARBA00023012"/>
    </source>
</evidence>
<comment type="catalytic activity">
    <reaction evidence="1">
        <text>ATP + protein L-histidine = ADP + protein N-phospho-L-histidine.</text>
        <dbReference type="EC" id="2.7.13.3"/>
    </reaction>
</comment>
<organism evidence="20 21">
    <name type="scientific">Maritimibacter harenae</name>
    <dbReference type="NCBI Taxonomy" id="2606218"/>
    <lineage>
        <taxon>Bacteria</taxon>
        <taxon>Pseudomonadati</taxon>
        <taxon>Pseudomonadota</taxon>
        <taxon>Alphaproteobacteria</taxon>
        <taxon>Rhodobacterales</taxon>
        <taxon>Roseobacteraceae</taxon>
        <taxon>Maritimibacter</taxon>
    </lineage>
</organism>
<dbReference type="InterPro" id="IPR036890">
    <property type="entry name" value="HATPase_C_sf"/>
</dbReference>
<evidence type="ECO:0000256" key="4">
    <source>
        <dbReference type="ARBA" id="ARBA00022475"/>
    </source>
</evidence>
<dbReference type="PANTHER" id="PTHR43065">
    <property type="entry name" value="SENSOR HISTIDINE KINASE"/>
    <property type="match status" value="1"/>
</dbReference>
<keyword evidence="6" id="KW-0597">Phosphoprotein</keyword>
<keyword evidence="17" id="KW-0175">Coiled coil</keyword>
<dbReference type="RefSeq" id="WP_161350054.1">
    <property type="nucleotide sequence ID" value="NZ_WTUX01000006.1"/>
</dbReference>
<keyword evidence="7" id="KW-0808">Transferase</keyword>
<dbReference type="GO" id="GO:0000155">
    <property type="term" value="F:phosphorelay sensor kinase activity"/>
    <property type="evidence" value="ECO:0007669"/>
    <property type="project" value="InterPro"/>
</dbReference>
<dbReference type="PRINTS" id="PR00344">
    <property type="entry name" value="BCTRLSENSOR"/>
</dbReference>